<dbReference type="OrthoDB" id="3927921at2759"/>
<dbReference type="HOGENOM" id="CLU_1142408_0_0_1"/>
<evidence type="ECO:0000313" key="2">
    <source>
        <dbReference type="EMBL" id="KEQ98120.1"/>
    </source>
</evidence>
<sequence length="243" mass="28362">MLTTLHVPFQLLADKLSGRTLAQSVPPSLKHLWLNDDSTFLWLNHNFFQSPQEYYVEGTVSVVFDPSWHLIHTDQEMMDVITDFLTHWRSHVPYLQTIKLLLYPVSVPAWGPRDISAIRMALDSAGQESGVDVSVTKVHERPCCCESDHTLAGQDPPYFELDRIQESPRPEMYHWRQTSTQTPGSNSMSVVLPSRLHPSDQRRPSPRSYRTRHRQYHPRLESQRSCRVFLQFHSRPCPKDRYR</sequence>
<accession>A0A074YKE1</accession>
<dbReference type="InParanoid" id="A0A074YKE1"/>
<dbReference type="GeneID" id="25368227"/>
<feature type="region of interest" description="Disordered" evidence="1">
    <location>
        <begin position="174"/>
        <end position="218"/>
    </location>
</feature>
<evidence type="ECO:0000313" key="3">
    <source>
        <dbReference type="Proteomes" id="UP000030641"/>
    </source>
</evidence>
<dbReference type="RefSeq" id="XP_013347011.1">
    <property type="nucleotide sequence ID" value="XM_013491557.1"/>
</dbReference>
<reference evidence="2 3" key="1">
    <citation type="journal article" date="2014" name="BMC Genomics">
        <title>Genome sequencing of four Aureobasidium pullulans varieties: biotechnological potential, stress tolerance, and description of new species.</title>
        <authorList>
            <person name="Gostin Ar C."/>
            <person name="Ohm R.A."/>
            <person name="Kogej T."/>
            <person name="Sonjak S."/>
            <person name="Turk M."/>
            <person name="Zajc J."/>
            <person name="Zalar P."/>
            <person name="Grube M."/>
            <person name="Sun H."/>
            <person name="Han J."/>
            <person name="Sharma A."/>
            <person name="Chiniquy J."/>
            <person name="Ngan C.Y."/>
            <person name="Lipzen A."/>
            <person name="Barry K."/>
            <person name="Grigoriev I.V."/>
            <person name="Gunde-Cimerman N."/>
        </authorList>
    </citation>
    <scope>NUCLEOTIDE SEQUENCE [LARGE SCALE GENOMIC DNA]</scope>
    <source>
        <strain evidence="2 3">EXF-2481</strain>
    </source>
</reference>
<name>A0A074YKE1_AURSE</name>
<protein>
    <submittedName>
        <fullName evidence="2">Uncharacterized protein</fullName>
    </submittedName>
</protein>
<proteinExistence type="predicted"/>
<evidence type="ECO:0000256" key="1">
    <source>
        <dbReference type="SAM" id="MobiDB-lite"/>
    </source>
</evidence>
<dbReference type="AlphaFoldDB" id="A0A074YKE1"/>
<organism evidence="2 3">
    <name type="scientific">Aureobasidium subglaciale (strain EXF-2481)</name>
    <name type="common">Aureobasidium pullulans var. subglaciale</name>
    <dbReference type="NCBI Taxonomy" id="1043005"/>
    <lineage>
        <taxon>Eukaryota</taxon>
        <taxon>Fungi</taxon>
        <taxon>Dikarya</taxon>
        <taxon>Ascomycota</taxon>
        <taxon>Pezizomycotina</taxon>
        <taxon>Dothideomycetes</taxon>
        <taxon>Dothideomycetidae</taxon>
        <taxon>Dothideales</taxon>
        <taxon>Saccotheciaceae</taxon>
        <taxon>Aureobasidium</taxon>
    </lineage>
</organism>
<keyword evidence="3" id="KW-1185">Reference proteome</keyword>
<dbReference type="EMBL" id="KL584752">
    <property type="protein sequence ID" value="KEQ98120.1"/>
    <property type="molecule type" value="Genomic_DNA"/>
</dbReference>
<feature type="compositionally biased region" description="Polar residues" evidence="1">
    <location>
        <begin position="176"/>
        <end position="189"/>
    </location>
</feature>
<dbReference type="Proteomes" id="UP000030641">
    <property type="component" value="Unassembled WGS sequence"/>
</dbReference>
<gene>
    <name evidence="2" type="ORF">AUEXF2481DRAFT_469888</name>
</gene>